<dbReference type="RefSeq" id="WP_114454746.1">
    <property type="nucleotide sequence ID" value="NZ_QPJC01000016.1"/>
</dbReference>
<protein>
    <recommendedName>
        <fullName evidence="1">DUF402 domain-containing protein</fullName>
    </recommendedName>
</protein>
<organism evidence="2 3">
    <name type="scientific">Halopolyspora algeriensis</name>
    <dbReference type="NCBI Taxonomy" id="1500506"/>
    <lineage>
        <taxon>Bacteria</taxon>
        <taxon>Bacillati</taxon>
        <taxon>Actinomycetota</taxon>
        <taxon>Actinomycetes</taxon>
        <taxon>Actinomycetes incertae sedis</taxon>
        <taxon>Halopolyspora</taxon>
    </lineage>
</organism>
<feature type="domain" description="DUF402" evidence="1">
    <location>
        <begin position="33"/>
        <end position="164"/>
    </location>
</feature>
<dbReference type="AlphaFoldDB" id="A0A368VH56"/>
<dbReference type="InterPro" id="IPR007295">
    <property type="entry name" value="DUF402"/>
</dbReference>
<proteinExistence type="predicted"/>
<dbReference type="OrthoDB" id="3821551at2"/>
<dbReference type="Gene3D" id="2.40.380.10">
    <property type="entry name" value="FomD-like"/>
    <property type="match status" value="1"/>
</dbReference>
<evidence type="ECO:0000313" key="2">
    <source>
        <dbReference type="EMBL" id="RCW39525.1"/>
    </source>
</evidence>
<accession>A0A368VH56</accession>
<dbReference type="InterPro" id="IPR014465">
    <property type="entry name" value="UCP012622"/>
</dbReference>
<keyword evidence="3" id="KW-1185">Reference proteome</keyword>
<comment type="caution">
    <text evidence="2">The sequence shown here is derived from an EMBL/GenBank/DDBJ whole genome shotgun (WGS) entry which is preliminary data.</text>
</comment>
<evidence type="ECO:0000259" key="1">
    <source>
        <dbReference type="Pfam" id="PF04167"/>
    </source>
</evidence>
<dbReference type="InterPro" id="IPR035930">
    <property type="entry name" value="FomD-like_sf"/>
</dbReference>
<name>A0A368VH56_9ACTN</name>
<dbReference type="PIRSF" id="PIRSF012622">
    <property type="entry name" value="UCP012622"/>
    <property type="match status" value="1"/>
</dbReference>
<sequence>MTTQREIADRLGLPIHPPKIETFDLGPRTNTDSKQRTRAVDEYHVEPFGLYMARPMVDHPKLTYMQSWLLPELGIRITDFSWRPGCERAQDFYVDIVSIETGQARWRSVDLYLDIAVGTGQYAEVLDVDEFLTALRAGLLDDATAQHAMTATHTTLDGLARHGYDLSEWLRESGIELSWRQPS</sequence>
<dbReference type="Proteomes" id="UP000253495">
    <property type="component" value="Unassembled WGS sequence"/>
</dbReference>
<dbReference type="Pfam" id="PF04167">
    <property type="entry name" value="DUF402"/>
    <property type="match status" value="1"/>
</dbReference>
<reference evidence="2 3" key="1">
    <citation type="submission" date="2018-07" db="EMBL/GenBank/DDBJ databases">
        <title>Genomic Encyclopedia of Type Strains, Phase III (KMG-III): the genomes of soil and plant-associated and newly described type strains.</title>
        <authorList>
            <person name="Whitman W."/>
        </authorList>
    </citation>
    <scope>NUCLEOTIDE SEQUENCE [LARGE SCALE GENOMIC DNA]</scope>
    <source>
        <strain evidence="2 3">CECT 8575</strain>
    </source>
</reference>
<evidence type="ECO:0000313" key="3">
    <source>
        <dbReference type="Proteomes" id="UP000253495"/>
    </source>
</evidence>
<gene>
    <name evidence="2" type="ORF">DFQ14_11610</name>
</gene>
<dbReference type="SUPFAM" id="SSF159234">
    <property type="entry name" value="FomD-like"/>
    <property type="match status" value="1"/>
</dbReference>
<dbReference type="EMBL" id="QPJC01000016">
    <property type="protein sequence ID" value="RCW39525.1"/>
    <property type="molecule type" value="Genomic_DNA"/>
</dbReference>